<protein>
    <recommendedName>
        <fullName evidence="3">DNA repair protein RadA</fullName>
    </recommendedName>
</protein>
<dbReference type="SUPFAM" id="SSF46785">
    <property type="entry name" value="Winged helix' DNA-binding domain"/>
    <property type="match status" value="1"/>
</dbReference>
<dbReference type="EMBL" id="FXXQ01000007">
    <property type="protein sequence ID" value="SMX24056.1"/>
    <property type="molecule type" value="Genomic_DNA"/>
</dbReference>
<proteinExistence type="predicted"/>
<dbReference type="InterPro" id="IPR036390">
    <property type="entry name" value="WH_DNA-bd_sf"/>
</dbReference>
<reference evidence="1 2" key="1">
    <citation type="submission" date="2017-05" db="EMBL/GenBank/DDBJ databases">
        <authorList>
            <person name="Song R."/>
            <person name="Chenine A.L."/>
            <person name="Ruprecht R.M."/>
        </authorList>
    </citation>
    <scope>NUCLEOTIDE SEQUENCE [LARGE SCALE GENOMIC DNA]</scope>
    <source>
        <strain evidence="1 2">CECT 8489</strain>
    </source>
</reference>
<dbReference type="InterPro" id="IPR027417">
    <property type="entry name" value="P-loop_NTPase"/>
</dbReference>
<evidence type="ECO:0000313" key="2">
    <source>
        <dbReference type="Proteomes" id="UP000201838"/>
    </source>
</evidence>
<dbReference type="Gene3D" id="3.40.50.300">
    <property type="entry name" value="P-loop containing nucleotide triphosphate hydrolases"/>
    <property type="match status" value="1"/>
</dbReference>
<dbReference type="InterPro" id="IPR011991">
    <property type="entry name" value="ArsR-like_HTH"/>
</dbReference>
<dbReference type="Proteomes" id="UP000201838">
    <property type="component" value="Unassembled WGS sequence"/>
</dbReference>
<organism evidence="1 2">
    <name type="scientific">Boseongicola aestuarii</name>
    <dbReference type="NCBI Taxonomy" id="1470561"/>
    <lineage>
        <taxon>Bacteria</taxon>
        <taxon>Pseudomonadati</taxon>
        <taxon>Pseudomonadota</taxon>
        <taxon>Alphaproteobacteria</taxon>
        <taxon>Rhodobacterales</taxon>
        <taxon>Paracoccaceae</taxon>
        <taxon>Boseongicola</taxon>
    </lineage>
</organism>
<gene>
    <name evidence="1" type="ORF">BOA8489_02171</name>
</gene>
<name>A0A238J091_9RHOB</name>
<sequence length="177" mass="19090">MDTLATVRPASGGKDSQYQSDYAALRGLHSLASDTGIAILIVHHVRKMDAEDPFDTVSGSTGLTGAADSTIILSSTGEGKVLYGRGRDLAEFECAMDFDPGTCRWSDLGRPCDAFGSETRKAIRCALKDGMIHPKEIAEHGDLDYDLCAKTLQRMAEGGEIEKGGRGHYRLTPDPHF</sequence>
<accession>A0A238J091</accession>
<keyword evidence="2" id="KW-1185">Reference proteome</keyword>
<evidence type="ECO:0000313" key="1">
    <source>
        <dbReference type="EMBL" id="SMX24056.1"/>
    </source>
</evidence>
<dbReference type="CDD" id="cd00090">
    <property type="entry name" value="HTH_ARSR"/>
    <property type="match status" value="1"/>
</dbReference>
<dbReference type="AlphaFoldDB" id="A0A238J091"/>
<dbReference type="GO" id="GO:0006355">
    <property type="term" value="P:regulation of DNA-templated transcription"/>
    <property type="evidence" value="ECO:0007669"/>
    <property type="project" value="UniProtKB-ARBA"/>
</dbReference>
<evidence type="ECO:0008006" key="3">
    <source>
        <dbReference type="Google" id="ProtNLM"/>
    </source>
</evidence>